<keyword evidence="3" id="KW-1185">Reference proteome</keyword>
<name>A0ABT4Q0G0_9MYCO</name>
<sequence>MKLQHQTEVGASPEHVWKFLQDTAAVVECMPGAELVDDLGDDRYEGVLRVAIGPLKMNYAGRASVVERDESSRRIVLDATGRDKRGSGSVVAHVAMQIEPVDTGTRIDVVSDIDLTGRIASLGRGIRDVSNQMFTAFADELADRIEQPGQPAPAVAGIAAGNGQRTAAAATTTAEHTPPAAPRQRPPRPTGGGGEIKVLPLIWMVTRERLAGFLDRAAARVRPN</sequence>
<evidence type="ECO:0000313" key="3">
    <source>
        <dbReference type="Proteomes" id="UP001142153"/>
    </source>
</evidence>
<dbReference type="InterPro" id="IPR010419">
    <property type="entry name" value="CO_DH_gsu"/>
</dbReference>
<evidence type="ECO:0000256" key="1">
    <source>
        <dbReference type="SAM" id="MobiDB-lite"/>
    </source>
</evidence>
<dbReference type="Gene3D" id="3.30.530.20">
    <property type="match status" value="1"/>
</dbReference>
<dbReference type="RefSeq" id="WP_269896729.1">
    <property type="nucleotide sequence ID" value="NZ_JAPZPY010000016.1"/>
</dbReference>
<proteinExistence type="predicted"/>
<accession>A0ABT4Q0G0</accession>
<dbReference type="Pfam" id="PF06240">
    <property type="entry name" value="COXG"/>
    <property type="match status" value="1"/>
</dbReference>
<dbReference type="PANTHER" id="PTHR38588:SF1">
    <property type="entry name" value="BLL0334 PROTEIN"/>
    <property type="match status" value="1"/>
</dbReference>
<reference evidence="2" key="1">
    <citation type="submission" date="2022-12" db="EMBL/GenBank/DDBJ databases">
        <authorList>
            <person name="Deng Y."/>
            <person name="Zhang Y.-Q."/>
        </authorList>
    </citation>
    <scope>NUCLEOTIDE SEQUENCE</scope>
    <source>
        <strain evidence="2">CPCC 205372</strain>
    </source>
</reference>
<dbReference type="CDD" id="cd07823">
    <property type="entry name" value="SRPBCC_5"/>
    <property type="match status" value="1"/>
</dbReference>
<dbReference type="PANTHER" id="PTHR38588">
    <property type="entry name" value="BLL0334 PROTEIN"/>
    <property type="match status" value="1"/>
</dbReference>
<dbReference type="EMBL" id="JAPZPY010000016">
    <property type="protein sequence ID" value="MCZ8382258.1"/>
    <property type="molecule type" value="Genomic_DNA"/>
</dbReference>
<evidence type="ECO:0000313" key="2">
    <source>
        <dbReference type="EMBL" id="MCZ8382258.1"/>
    </source>
</evidence>
<gene>
    <name evidence="2" type="ORF">O6P37_25640</name>
</gene>
<protein>
    <submittedName>
        <fullName evidence="2">SRPBCC family protein</fullName>
    </submittedName>
</protein>
<dbReference type="SUPFAM" id="SSF55961">
    <property type="entry name" value="Bet v1-like"/>
    <property type="match status" value="1"/>
</dbReference>
<feature type="region of interest" description="Disordered" evidence="1">
    <location>
        <begin position="172"/>
        <end position="195"/>
    </location>
</feature>
<dbReference type="InterPro" id="IPR023393">
    <property type="entry name" value="START-like_dom_sf"/>
</dbReference>
<organism evidence="2 3">
    <name type="scientific">Mycobacterium hippophais</name>
    <dbReference type="NCBI Taxonomy" id="3016340"/>
    <lineage>
        <taxon>Bacteria</taxon>
        <taxon>Bacillati</taxon>
        <taxon>Actinomycetota</taxon>
        <taxon>Actinomycetes</taxon>
        <taxon>Mycobacteriales</taxon>
        <taxon>Mycobacteriaceae</taxon>
        <taxon>Mycobacterium</taxon>
    </lineage>
</organism>
<comment type="caution">
    <text evidence="2">The sequence shown here is derived from an EMBL/GenBank/DDBJ whole genome shotgun (WGS) entry which is preliminary data.</text>
</comment>
<dbReference type="Proteomes" id="UP001142153">
    <property type="component" value="Unassembled WGS sequence"/>
</dbReference>